<organism evidence="3 4">
    <name type="scientific">Paenibacillus aestuarii</name>
    <dbReference type="NCBI Taxonomy" id="516965"/>
    <lineage>
        <taxon>Bacteria</taxon>
        <taxon>Bacillati</taxon>
        <taxon>Bacillota</taxon>
        <taxon>Bacilli</taxon>
        <taxon>Bacillales</taxon>
        <taxon>Paenibacillaceae</taxon>
        <taxon>Paenibacillus</taxon>
    </lineage>
</organism>
<dbReference type="InterPro" id="IPR038765">
    <property type="entry name" value="Papain-like_cys_pep_sf"/>
</dbReference>
<name>A0ABW0K5Y3_9BACL</name>
<dbReference type="InterPro" id="IPR002931">
    <property type="entry name" value="Transglutaminase-like"/>
</dbReference>
<dbReference type="InterPro" id="IPR001119">
    <property type="entry name" value="SLH_dom"/>
</dbReference>
<keyword evidence="4" id="KW-1185">Reference proteome</keyword>
<dbReference type="SUPFAM" id="SSF54001">
    <property type="entry name" value="Cysteine proteinases"/>
    <property type="match status" value="1"/>
</dbReference>
<proteinExistence type="predicted"/>
<feature type="compositionally biased region" description="Low complexity" evidence="1">
    <location>
        <begin position="235"/>
        <end position="248"/>
    </location>
</feature>
<feature type="domain" description="SLH" evidence="2">
    <location>
        <begin position="84"/>
        <end position="147"/>
    </location>
</feature>
<dbReference type="PANTHER" id="PTHR43308:SF5">
    <property type="entry name" value="S-LAYER PROTEIN _ PEPTIDOGLYCAN ENDO-BETA-N-ACETYLGLUCOSAMINIDASE"/>
    <property type="match status" value="1"/>
</dbReference>
<dbReference type="RefSeq" id="WP_270878300.1">
    <property type="nucleotide sequence ID" value="NZ_JAQFVF010000018.1"/>
</dbReference>
<evidence type="ECO:0000313" key="4">
    <source>
        <dbReference type="Proteomes" id="UP001596044"/>
    </source>
</evidence>
<accession>A0ABW0K5Y3</accession>
<dbReference type="Proteomes" id="UP001596044">
    <property type="component" value="Unassembled WGS sequence"/>
</dbReference>
<gene>
    <name evidence="3" type="ORF">ACFPOG_10220</name>
</gene>
<evidence type="ECO:0000259" key="2">
    <source>
        <dbReference type="PROSITE" id="PS51272"/>
    </source>
</evidence>
<dbReference type="PANTHER" id="PTHR43308">
    <property type="entry name" value="OUTER MEMBRANE PROTEIN ALPHA-RELATED"/>
    <property type="match status" value="1"/>
</dbReference>
<feature type="domain" description="SLH" evidence="2">
    <location>
        <begin position="25"/>
        <end position="83"/>
    </location>
</feature>
<protein>
    <submittedName>
        <fullName evidence="3">S-layer homology domain-containing protein</fullName>
    </submittedName>
</protein>
<sequence>MKKIILLTTMISLLTFSDGSLTSANTSNFTDVSSKSPYATYINDLQQLGVTNGVKPGQFEPTKTLTRAEFAKFVATAFQLKDNGSEVPFLDIQTHWSYPYISAVYQAGIVDGKSADIFAPDQPVKRAEAAAMIWRLAQSKGLAEAAPVNLQETVDSWAIPGINGVVSKGWFGADVRQSNGKWAYRPGANMTRQEMAALLVHSMNDLPGSISTAASETPIQPETNTPEDTETAPITSPDSSSDTDSTTSAWQESLKQHLLNQDTDFQLTLTDPEQFKQIKPFVNQVLADNDYLHFIYSDMKYQFDGVATVNFKVTYLETAAQTAYVTAQAASIVASIITANMNDFEKEKAIHDYVISHLAYDQSLKEHSAYGGLTNGKTVCQGYALLTYRLLTVAGIPNKIVEGRAGGQLHAWNLVNLYGNWYHLDTTWDDPIPDVQGRLIYNYFNLTDEQIKQDHSWKGTYPAASQDFVQALDAATKSGQIEAGSAHVMLYTTGIASETNEMTSNSVPAIQAILQQGFTDKQSQITIHYKSSLGKPQTVMKSALTSQLTANYNINKVSYTYHNDTRLPGVITVTVNVTYP</sequence>
<feature type="compositionally biased region" description="Polar residues" evidence="1">
    <location>
        <begin position="210"/>
        <end position="224"/>
    </location>
</feature>
<dbReference type="SMART" id="SM00460">
    <property type="entry name" value="TGc"/>
    <property type="match status" value="1"/>
</dbReference>
<feature type="region of interest" description="Disordered" evidence="1">
    <location>
        <begin position="210"/>
        <end position="250"/>
    </location>
</feature>
<dbReference type="InterPro" id="IPR051465">
    <property type="entry name" value="Cell_Envelope_Struct_Comp"/>
</dbReference>
<reference evidence="4" key="1">
    <citation type="journal article" date="2019" name="Int. J. Syst. Evol. Microbiol.">
        <title>The Global Catalogue of Microorganisms (GCM) 10K type strain sequencing project: providing services to taxonomists for standard genome sequencing and annotation.</title>
        <authorList>
            <consortium name="The Broad Institute Genomics Platform"/>
            <consortium name="The Broad Institute Genome Sequencing Center for Infectious Disease"/>
            <person name="Wu L."/>
            <person name="Ma J."/>
        </authorList>
    </citation>
    <scope>NUCLEOTIDE SEQUENCE [LARGE SCALE GENOMIC DNA]</scope>
    <source>
        <strain evidence="4">KACC 11904</strain>
    </source>
</reference>
<dbReference type="PROSITE" id="PS51272">
    <property type="entry name" value="SLH"/>
    <property type="match status" value="3"/>
</dbReference>
<dbReference type="Pfam" id="PF00395">
    <property type="entry name" value="SLH"/>
    <property type="match status" value="2"/>
</dbReference>
<comment type="caution">
    <text evidence="3">The sequence shown here is derived from an EMBL/GenBank/DDBJ whole genome shotgun (WGS) entry which is preliminary data.</text>
</comment>
<dbReference type="Pfam" id="PF01841">
    <property type="entry name" value="Transglut_core"/>
    <property type="match status" value="1"/>
</dbReference>
<feature type="domain" description="SLH" evidence="2">
    <location>
        <begin position="148"/>
        <end position="213"/>
    </location>
</feature>
<dbReference type="EMBL" id="JBHSMJ010000009">
    <property type="protein sequence ID" value="MFC5448639.1"/>
    <property type="molecule type" value="Genomic_DNA"/>
</dbReference>
<dbReference type="Gene3D" id="3.10.620.30">
    <property type="match status" value="1"/>
</dbReference>
<evidence type="ECO:0000313" key="3">
    <source>
        <dbReference type="EMBL" id="MFC5448639.1"/>
    </source>
</evidence>
<evidence type="ECO:0000256" key="1">
    <source>
        <dbReference type="SAM" id="MobiDB-lite"/>
    </source>
</evidence>